<dbReference type="OrthoDB" id="5521015at2"/>
<sequence>MELSDSLKILQWHMWDLWREASRQSGSGELSSSELDYLYALISSKKGMRLTELAGVMKVSKASASTMAVKLEKKGYIHKIPCPEDGRASLLQATDRTMALAVEEDRIYRKTAKDIAQILDPKALAELSDILGRVCSVIAEKKVEGK</sequence>
<dbReference type="SMART" id="SM00529">
    <property type="entry name" value="HTH_DTXR"/>
    <property type="match status" value="1"/>
</dbReference>
<keyword evidence="1" id="KW-0805">Transcription regulation</keyword>
<feature type="domain" description="HTH marR-type" evidence="4">
    <location>
        <begin position="1"/>
        <end position="136"/>
    </location>
</feature>
<dbReference type="GO" id="GO:0003677">
    <property type="term" value="F:DNA binding"/>
    <property type="evidence" value="ECO:0007669"/>
    <property type="project" value="UniProtKB-KW"/>
</dbReference>
<comment type="caution">
    <text evidence="5">The sequence shown here is derived from an EMBL/GenBank/DDBJ whole genome shotgun (WGS) entry which is preliminary data.</text>
</comment>
<evidence type="ECO:0000259" key="4">
    <source>
        <dbReference type="PROSITE" id="PS50995"/>
    </source>
</evidence>
<protein>
    <submittedName>
        <fullName evidence="5">MarR family protein</fullName>
    </submittedName>
</protein>
<dbReference type="SUPFAM" id="SSF46785">
    <property type="entry name" value="Winged helix' DNA-binding domain"/>
    <property type="match status" value="1"/>
</dbReference>
<dbReference type="PANTHER" id="PTHR42756:SF1">
    <property type="entry name" value="TRANSCRIPTIONAL REPRESSOR OF EMRAB OPERON"/>
    <property type="match status" value="1"/>
</dbReference>
<dbReference type="Pfam" id="PF01047">
    <property type="entry name" value="MarR"/>
    <property type="match status" value="1"/>
</dbReference>
<dbReference type="InterPro" id="IPR022689">
    <property type="entry name" value="Iron_dep_repressor"/>
</dbReference>
<dbReference type="SMART" id="SM00347">
    <property type="entry name" value="HTH_MARR"/>
    <property type="match status" value="1"/>
</dbReference>
<dbReference type="PROSITE" id="PS50995">
    <property type="entry name" value="HTH_MARR_2"/>
    <property type="match status" value="1"/>
</dbReference>
<organism evidence="5 6">
    <name type="scientific">Desulfobotulus alkaliphilus</name>
    <dbReference type="NCBI Taxonomy" id="622671"/>
    <lineage>
        <taxon>Bacteria</taxon>
        <taxon>Pseudomonadati</taxon>
        <taxon>Thermodesulfobacteriota</taxon>
        <taxon>Desulfobacteria</taxon>
        <taxon>Desulfobacterales</taxon>
        <taxon>Desulfobacteraceae</taxon>
        <taxon>Desulfobotulus</taxon>
    </lineage>
</organism>
<dbReference type="InterPro" id="IPR000835">
    <property type="entry name" value="HTH_MarR-typ"/>
</dbReference>
<dbReference type="Gene3D" id="1.10.10.10">
    <property type="entry name" value="Winged helix-like DNA-binding domain superfamily/Winged helix DNA-binding domain"/>
    <property type="match status" value="1"/>
</dbReference>
<keyword evidence="2" id="KW-0238">DNA-binding</keyword>
<gene>
    <name evidence="5" type="ORF">LZ24_00381</name>
</gene>
<dbReference type="InterPro" id="IPR036390">
    <property type="entry name" value="WH_DNA-bd_sf"/>
</dbReference>
<dbReference type="EMBL" id="VLLC01000002">
    <property type="protein sequence ID" value="TWI76760.1"/>
    <property type="molecule type" value="Genomic_DNA"/>
</dbReference>
<evidence type="ECO:0000256" key="3">
    <source>
        <dbReference type="ARBA" id="ARBA00023163"/>
    </source>
</evidence>
<keyword evidence="6" id="KW-1185">Reference proteome</keyword>
<evidence type="ECO:0000313" key="5">
    <source>
        <dbReference type="EMBL" id="TWI76760.1"/>
    </source>
</evidence>
<name>A0A562S8J3_9BACT</name>
<dbReference type="RefSeq" id="WP_144681766.1">
    <property type="nucleotide sequence ID" value="NZ_VLLC01000002.1"/>
</dbReference>
<proteinExistence type="predicted"/>
<dbReference type="PANTHER" id="PTHR42756">
    <property type="entry name" value="TRANSCRIPTIONAL REGULATOR, MARR"/>
    <property type="match status" value="1"/>
</dbReference>
<evidence type="ECO:0000313" key="6">
    <source>
        <dbReference type="Proteomes" id="UP000318307"/>
    </source>
</evidence>
<dbReference type="AlphaFoldDB" id="A0A562S8J3"/>
<dbReference type="Proteomes" id="UP000318307">
    <property type="component" value="Unassembled WGS sequence"/>
</dbReference>
<dbReference type="InterPro" id="IPR036388">
    <property type="entry name" value="WH-like_DNA-bd_sf"/>
</dbReference>
<accession>A0A562S8J3</accession>
<dbReference type="GO" id="GO:0046914">
    <property type="term" value="F:transition metal ion binding"/>
    <property type="evidence" value="ECO:0007669"/>
    <property type="project" value="InterPro"/>
</dbReference>
<evidence type="ECO:0000256" key="2">
    <source>
        <dbReference type="ARBA" id="ARBA00023125"/>
    </source>
</evidence>
<evidence type="ECO:0000256" key="1">
    <source>
        <dbReference type="ARBA" id="ARBA00023015"/>
    </source>
</evidence>
<reference evidence="5 6" key="1">
    <citation type="submission" date="2019-07" db="EMBL/GenBank/DDBJ databases">
        <title>Genome sequencing of 100 strains of the haloalkaliphilic chemolithoautotrophic sulfur-oxidizing bacterium Thioalkalivibrio.</title>
        <authorList>
            <person name="Muyzer G."/>
        </authorList>
    </citation>
    <scope>NUCLEOTIDE SEQUENCE [LARGE SCALE GENOMIC DNA]</scope>
    <source>
        <strain evidence="5 6">ASO4-4</strain>
    </source>
</reference>
<keyword evidence="3" id="KW-0804">Transcription</keyword>
<dbReference type="GO" id="GO:0003700">
    <property type="term" value="F:DNA-binding transcription factor activity"/>
    <property type="evidence" value="ECO:0007669"/>
    <property type="project" value="InterPro"/>
</dbReference>